<evidence type="ECO:0000259" key="1">
    <source>
        <dbReference type="Pfam" id="PF05292"/>
    </source>
</evidence>
<feature type="domain" description="Malonyl-CoA decarboxylase N-terminal" evidence="2">
    <location>
        <begin position="86"/>
        <end position="167"/>
    </location>
</feature>
<sequence>MFPDRLMPNPRGSFFTDIMSSLFERRSRGAAAQDQRDITELCTALLTERVEASLFQLASTIFERYNAFDDAEKLAFFLHLNEALDVDADAVHKAAQSYVKGASPEEYQRLRALAEPKRHKLFRRLNQVTDGTEQLVRMRTDLLRFKRENPALAKTDMDFVELFRSWFNRGFLVMREITWNSPATILEKIIAYEAVHEIRQWEELRRRLQPQDRRCFSFFHPAMPDEPLIFVEVALSKGVANSIDDILSDSRKALDESEADTAVFYSISNCQSGLAGVSFGNSLIKQVVRELIVDVPHLTTFVTLSPIPGLMKWAKSAGHMPKERDPETLQALAAQYLLTAKAENGKPLDPVARFHLGNGAEILAIHGAADSSETAKSRSGGAMVNYHYNLGNIRENQTDFENDYLVRASKEVRALVPNPKKNPRGA</sequence>
<gene>
    <name evidence="3" type="ORF">GCM10007939_07380</name>
</gene>
<evidence type="ECO:0008006" key="5">
    <source>
        <dbReference type="Google" id="ProtNLM"/>
    </source>
</evidence>
<keyword evidence="4" id="KW-1185">Reference proteome</keyword>
<dbReference type="Gene3D" id="1.20.140.90">
    <property type="entry name" value="Malonyl-CoA decarboxylase, oligemerization domain"/>
    <property type="match status" value="1"/>
</dbReference>
<evidence type="ECO:0000313" key="4">
    <source>
        <dbReference type="Proteomes" id="UP001156694"/>
    </source>
</evidence>
<dbReference type="Proteomes" id="UP001156694">
    <property type="component" value="Unassembled WGS sequence"/>
</dbReference>
<protein>
    <recommendedName>
        <fullName evidence="5">Malonyl-CoA decarboxylase</fullName>
    </recommendedName>
</protein>
<evidence type="ECO:0000313" key="3">
    <source>
        <dbReference type="EMBL" id="GLQ34455.1"/>
    </source>
</evidence>
<feature type="domain" description="Malonyl-CoA decarboxylase C-terminal" evidence="1">
    <location>
        <begin position="170"/>
        <end position="317"/>
    </location>
</feature>
<feature type="domain" description="Malonyl-CoA decarboxylase C-terminal" evidence="1">
    <location>
        <begin position="327"/>
        <end position="389"/>
    </location>
</feature>
<dbReference type="Pfam" id="PF17408">
    <property type="entry name" value="MCD_N"/>
    <property type="match status" value="1"/>
</dbReference>
<dbReference type="RefSeq" id="WP_284376220.1">
    <property type="nucleotide sequence ID" value="NZ_BSNN01000002.1"/>
</dbReference>
<proteinExistence type="predicted"/>
<dbReference type="Pfam" id="PF05292">
    <property type="entry name" value="MCD"/>
    <property type="match status" value="2"/>
</dbReference>
<dbReference type="InterPro" id="IPR042303">
    <property type="entry name" value="Malonyl_CoA_deC_C_sf"/>
</dbReference>
<dbReference type="InterPro" id="IPR007956">
    <property type="entry name" value="Malonyl_CoA_deC_C"/>
</dbReference>
<dbReference type="Gene3D" id="3.40.630.150">
    <property type="entry name" value="Malonyl-CoA decarboxylase, catalytic domain"/>
    <property type="match status" value="2"/>
</dbReference>
<accession>A0ABQ5VSZ0</accession>
<name>A0ABQ5VSZ0_9RHOB</name>
<comment type="caution">
    <text evidence="3">The sequence shown here is derived from an EMBL/GenBank/DDBJ whole genome shotgun (WGS) entry which is preliminary data.</text>
</comment>
<organism evidence="3 4">
    <name type="scientific">Amylibacter marinus</name>
    <dbReference type="NCBI Taxonomy" id="1475483"/>
    <lineage>
        <taxon>Bacteria</taxon>
        <taxon>Pseudomonadati</taxon>
        <taxon>Pseudomonadota</taxon>
        <taxon>Alphaproteobacteria</taxon>
        <taxon>Rhodobacterales</taxon>
        <taxon>Paracoccaceae</taxon>
        <taxon>Amylibacter</taxon>
    </lineage>
</organism>
<dbReference type="InterPro" id="IPR038351">
    <property type="entry name" value="MCD_N_sf"/>
</dbReference>
<dbReference type="EMBL" id="BSNN01000002">
    <property type="protein sequence ID" value="GLQ34455.1"/>
    <property type="molecule type" value="Genomic_DNA"/>
</dbReference>
<evidence type="ECO:0000259" key="2">
    <source>
        <dbReference type="Pfam" id="PF17408"/>
    </source>
</evidence>
<dbReference type="PANTHER" id="PTHR28641">
    <property type="match status" value="1"/>
</dbReference>
<reference evidence="4" key="1">
    <citation type="journal article" date="2019" name="Int. J. Syst. Evol. Microbiol.">
        <title>The Global Catalogue of Microorganisms (GCM) 10K type strain sequencing project: providing services to taxonomists for standard genome sequencing and annotation.</title>
        <authorList>
            <consortium name="The Broad Institute Genomics Platform"/>
            <consortium name="The Broad Institute Genome Sequencing Center for Infectious Disease"/>
            <person name="Wu L."/>
            <person name="Ma J."/>
        </authorList>
    </citation>
    <scope>NUCLEOTIDE SEQUENCE [LARGE SCALE GENOMIC DNA]</scope>
    <source>
        <strain evidence="4">NBRC 110140</strain>
    </source>
</reference>
<dbReference type="PANTHER" id="PTHR28641:SF1">
    <property type="entry name" value="MALONYL-COA DECARBOXYLASE, MITOCHONDRIAL"/>
    <property type="match status" value="1"/>
</dbReference>
<dbReference type="InterPro" id="IPR038917">
    <property type="entry name" value="Malonyl_CoA_deC"/>
</dbReference>
<dbReference type="InterPro" id="IPR035372">
    <property type="entry name" value="MCD_N"/>
</dbReference>